<organism evidence="1 2">
    <name type="scientific">Nitrosomonas oligotropha</name>
    <dbReference type="NCBI Taxonomy" id="42354"/>
    <lineage>
        <taxon>Bacteria</taxon>
        <taxon>Pseudomonadati</taxon>
        <taxon>Pseudomonadota</taxon>
        <taxon>Betaproteobacteria</taxon>
        <taxon>Nitrosomonadales</taxon>
        <taxon>Nitrosomonadaceae</taxon>
        <taxon>Nitrosomonas</taxon>
    </lineage>
</organism>
<dbReference type="STRING" id="42354.SAMN05216333_10898"/>
<reference evidence="2" key="1">
    <citation type="submission" date="2016-10" db="EMBL/GenBank/DDBJ databases">
        <authorList>
            <person name="Varghese N."/>
            <person name="Submissions S."/>
        </authorList>
    </citation>
    <scope>NUCLEOTIDE SEQUENCE [LARGE SCALE GENOMIC DNA]</scope>
    <source>
        <strain evidence="2">Nm76</strain>
    </source>
</reference>
<dbReference type="RefSeq" id="WP_090449285.1">
    <property type="nucleotide sequence ID" value="NZ_FODO01000008.1"/>
</dbReference>
<accession>A0A1H8P086</accession>
<dbReference type="Proteomes" id="UP000198814">
    <property type="component" value="Unassembled WGS sequence"/>
</dbReference>
<keyword evidence="2" id="KW-1185">Reference proteome</keyword>
<evidence type="ECO:0000313" key="2">
    <source>
        <dbReference type="Proteomes" id="UP000198814"/>
    </source>
</evidence>
<protein>
    <submittedName>
        <fullName evidence="1">Uncharacterized protein</fullName>
    </submittedName>
</protein>
<name>A0A1H8P086_9PROT</name>
<evidence type="ECO:0000313" key="1">
    <source>
        <dbReference type="EMBL" id="SEO34988.1"/>
    </source>
</evidence>
<dbReference type="AlphaFoldDB" id="A0A1H8P086"/>
<sequence>MAITSTQQTDILKVVAGLFNAAPGGSNLSELANLVAGGTSIRQLADDLAANTLFTNGILAGKVTVEDQVAVLMKNFGVTADSDSASAGSQAEAYFTQQIENNVGFGEIVYNAVTFLSTTTDAAFVTAKTLLDNKVLVSAAYSKTSSSSVWILCKKF</sequence>
<gene>
    <name evidence="1" type="ORF">SAMN05216333_10898</name>
</gene>
<dbReference type="EMBL" id="FODO01000008">
    <property type="protein sequence ID" value="SEO34988.1"/>
    <property type="molecule type" value="Genomic_DNA"/>
</dbReference>
<proteinExistence type="predicted"/>